<sequence>MYPLDIIYKPHQKKEYLNKKPDWIKCYMIVLKHQRSSKWLFRYPHKQSLDAGLCIPKAPEFILFFSKQAVKRVIDWKELTISNIYFITCYVRKKWIKKVGETEYAFLNKRIESLCTFLVVGLFSTAFFSGNLY</sequence>
<evidence type="ECO:0000313" key="1">
    <source>
        <dbReference type="EMBL" id="KKM08230.1"/>
    </source>
</evidence>
<dbReference type="EMBL" id="LAZR01015596">
    <property type="protein sequence ID" value="KKM08230.1"/>
    <property type="molecule type" value="Genomic_DNA"/>
</dbReference>
<gene>
    <name evidence="1" type="ORF">LCGC14_1726030</name>
</gene>
<comment type="caution">
    <text evidence="1">The sequence shown here is derived from an EMBL/GenBank/DDBJ whole genome shotgun (WGS) entry which is preliminary data.</text>
</comment>
<dbReference type="AlphaFoldDB" id="A0A0F9HAZ8"/>
<name>A0A0F9HAZ8_9ZZZZ</name>
<reference evidence="1" key="1">
    <citation type="journal article" date="2015" name="Nature">
        <title>Complex archaea that bridge the gap between prokaryotes and eukaryotes.</title>
        <authorList>
            <person name="Spang A."/>
            <person name="Saw J.H."/>
            <person name="Jorgensen S.L."/>
            <person name="Zaremba-Niedzwiedzka K."/>
            <person name="Martijn J."/>
            <person name="Lind A.E."/>
            <person name="van Eijk R."/>
            <person name="Schleper C."/>
            <person name="Guy L."/>
            <person name="Ettema T.J."/>
        </authorList>
    </citation>
    <scope>NUCLEOTIDE SEQUENCE</scope>
</reference>
<protein>
    <submittedName>
        <fullName evidence="1">Uncharacterized protein</fullName>
    </submittedName>
</protein>
<accession>A0A0F9HAZ8</accession>
<proteinExistence type="predicted"/>
<organism evidence="1">
    <name type="scientific">marine sediment metagenome</name>
    <dbReference type="NCBI Taxonomy" id="412755"/>
    <lineage>
        <taxon>unclassified sequences</taxon>
        <taxon>metagenomes</taxon>
        <taxon>ecological metagenomes</taxon>
    </lineage>
</organism>